<evidence type="ECO:0000313" key="2">
    <source>
        <dbReference type="Proteomes" id="UP000030708"/>
    </source>
</evidence>
<reference evidence="1 2" key="1">
    <citation type="submission" date="2013-02" db="EMBL/GenBank/DDBJ databases">
        <title>The Genome Annotation of Plasmodium falciparum Tanzania (2000708).</title>
        <authorList>
            <consortium name="The Broad Institute Genome Sequencing Platform"/>
            <consortium name="The Broad Institute Genome Sequencing Center for Infectious Disease"/>
            <person name="Neafsey D."/>
            <person name="Hoffman S."/>
            <person name="Volkman S."/>
            <person name="Rosenthal P."/>
            <person name="Walker B."/>
            <person name="Young S.K."/>
            <person name="Zeng Q."/>
            <person name="Gargeya S."/>
            <person name="Fitzgerald M."/>
            <person name="Haas B."/>
            <person name="Abouelleil A."/>
            <person name="Allen A.W."/>
            <person name="Alvarado L."/>
            <person name="Arachchi H.M."/>
            <person name="Berlin A.M."/>
            <person name="Chapman S.B."/>
            <person name="Gainer-Dewar J."/>
            <person name="Goldberg J."/>
            <person name="Griggs A."/>
            <person name="Gujja S."/>
            <person name="Hansen M."/>
            <person name="Howarth C."/>
            <person name="Imamovic A."/>
            <person name="Ireland A."/>
            <person name="Larimer J."/>
            <person name="McCowan C."/>
            <person name="Murphy C."/>
            <person name="Pearson M."/>
            <person name="Poon T.W."/>
            <person name="Priest M."/>
            <person name="Roberts A."/>
            <person name="Saif S."/>
            <person name="Shea T."/>
            <person name="Sisk P."/>
            <person name="Sykes S."/>
            <person name="Wortman J."/>
            <person name="Nusbaum C."/>
            <person name="Birren B."/>
        </authorList>
    </citation>
    <scope>NUCLEOTIDE SEQUENCE [LARGE SCALE GENOMIC DNA]</scope>
    <source>
        <strain evidence="2">Tanzania (2000708)</strain>
    </source>
</reference>
<gene>
    <name evidence="1" type="ORF">PFTANZ_00429</name>
</gene>
<protein>
    <submittedName>
        <fullName evidence="1">Uncharacterized protein</fullName>
    </submittedName>
</protein>
<dbReference type="Proteomes" id="UP000030708">
    <property type="component" value="Unassembled WGS sequence"/>
</dbReference>
<proteinExistence type="predicted"/>
<organism evidence="1 2">
    <name type="scientific">Plasmodium falciparum Tanzania</name>
    <name type="common">2000708</name>
    <dbReference type="NCBI Taxonomy" id="1036725"/>
    <lineage>
        <taxon>Eukaryota</taxon>
        <taxon>Sar</taxon>
        <taxon>Alveolata</taxon>
        <taxon>Apicomplexa</taxon>
        <taxon>Aconoidasida</taxon>
        <taxon>Haemosporida</taxon>
        <taxon>Plasmodiidae</taxon>
        <taxon>Plasmodium</taxon>
        <taxon>Plasmodium (Laverania)</taxon>
    </lineage>
</organism>
<accession>A0A024WDC0</accession>
<evidence type="ECO:0000313" key="1">
    <source>
        <dbReference type="EMBL" id="ETW38879.1"/>
    </source>
</evidence>
<dbReference type="EMBL" id="KI926282">
    <property type="protein sequence ID" value="ETW38879.1"/>
    <property type="molecule type" value="Genomic_DNA"/>
</dbReference>
<dbReference type="AlphaFoldDB" id="A0A024WDC0"/>
<reference evidence="1 2" key="2">
    <citation type="submission" date="2013-02" db="EMBL/GenBank/DDBJ databases">
        <title>The Genome Sequence of Plasmodium falciparum Tanzania (2000708).</title>
        <authorList>
            <consortium name="The Broad Institute Genome Sequencing Platform"/>
            <consortium name="The Broad Institute Genome Sequencing Center for Infectious Disease"/>
            <person name="Neafsey D."/>
            <person name="Cheeseman I."/>
            <person name="Volkman S."/>
            <person name="Adams J."/>
            <person name="Walker B."/>
            <person name="Young S.K."/>
            <person name="Zeng Q."/>
            <person name="Gargeya S."/>
            <person name="Fitzgerald M."/>
            <person name="Haas B."/>
            <person name="Abouelleil A."/>
            <person name="Alvarado L."/>
            <person name="Arachchi H.M."/>
            <person name="Berlin A.M."/>
            <person name="Chapman S.B."/>
            <person name="Dewar J."/>
            <person name="Goldberg J."/>
            <person name="Griggs A."/>
            <person name="Gujja S."/>
            <person name="Hansen M."/>
            <person name="Howarth C."/>
            <person name="Imamovic A."/>
            <person name="Larimer J."/>
            <person name="McCowan C."/>
            <person name="Murphy C."/>
            <person name="Neiman D."/>
            <person name="Pearson M."/>
            <person name="Priest M."/>
            <person name="Roberts A."/>
            <person name="Saif S."/>
            <person name="Shea T."/>
            <person name="Sisk P."/>
            <person name="Sykes S."/>
            <person name="Wortman J."/>
            <person name="Nusbaum C."/>
            <person name="Birren B."/>
        </authorList>
    </citation>
    <scope>NUCLEOTIDE SEQUENCE [LARGE SCALE GENOMIC DNA]</scope>
    <source>
        <strain evidence="2">Tanzania (2000708)</strain>
    </source>
</reference>
<name>A0A024WDC0_PLAFA</name>
<sequence>MDYSMDNIHRAIDNLYYEHILNLLEEEKKNKIIEKILKNILKIILCNIERTVRR</sequence>